<dbReference type="InterPro" id="IPR052574">
    <property type="entry name" value="CDIRP"/>
</dbReference>
<evidence type="ECO:0000313" key="4">
    <source>
        <dbReference type="Proteomes" id="UP001595735"/>
    </source>
</evidence>
<dbReference type="Proteomes" id="UP001595735">
    <property type="component" value="Unassembled WGS sequence"/>
</dbReference>
<evidence type="ECO:0000313" key="3">
    <source>
        <dbReference type="EMBL" id="MFC3756155.1"/>
    </source>
</evidence>
<keyword evidence="2" id="KW-0677">Repeat</keyword>
<keyword evidence="1" id="KW-0433">Leucine-rich repeat</keyword>
<sequence length="214" mass="24328">MMKIKIFTTLLFIFGFIFFQAQKLEFKDKNLEKAILENFDVNKDGMITQPEAEAINNLFLVQKGITSTDDLHFFKNVKMIMLDDNTIPVIVLKDMDKLNLFSCTGCKATSFKAENLKHLTSLYIDNNLLEGISLKDTPKIDQLTLSLNQLKIIDLSQLKNLRRLNVEHNKIQHIDISGNPILQTLNVGGNKIKEADIKKGITKEVTIFGADEQN</sequence>
<dbReference type="InterPro" id="IPR032675">
    <property type="entry name" value="LRR_dom_sf"/>
</dbReference>
<evidence type="ECO:0000256" key="2">
    <source>
        <dbReference type="ARBA" id="ARBA00022737"/>
    </source>
</evidence>
<organism evidence="3 4">
    <name type="scientific">Chryseobacterium tructae</name>
    <dbReference type="NCBI Taxonomy" id="1037380"/>
    <lineage>
        <taxon>Bacteria</taxon>
        <taxon>Pseudomonadati</taxon>
        <taxon>Bacteroidota</taxon>
        <taxon>Flavobacteriia</taxon>
        <taxon>Flavobacteriales</taxon>
        <taxon>Weeksellaceae</taxon>
        <taxon>Chryseobacterium group</taxon>
        <taxon>Chryseobacterium</taxon>
    </lineage>
</organism>
<dbReference type="PANTHER" id="PTHR47566:SF1">
    <property type="entry name" value="PROTEIN NUD1"/>
    <property type="match status" value="1"/>
</dbReference>
<evidence type="ECO:0000256" key="1">
    <source>
        <dbReference type="ARBA" id="ARBA00022614"/>
    </source>
</evidence>
<dbReference type="PANTHER" id="PTHR47566">
    <property type="match status" value="1"/>
</dbReference>
<reference evidence="4" key="1">
    <citation type="journal article" date="2019" name="Int. J. Syst. Evol. Microbiol.">
        <title>The Global Catalogue of Microorganisms (GCM) 10K type strain sequencing project: providing services to taxonomists for standard genome sequencing and annotation.</title>
        <authorList>
            <consortium name="The Broad Institute Genomics Platform"/>
            <consortium name="The Broad Institute Genome Sequencing Center for Infectious Disease"/>
            <person name="Wu L."/>
            <person name="Ma J."/>
        </authorList>
    </citation>
    <scope>NUCLEOTIDE SEQUENCE [LARGE SCALE GENOMIC DNA]</scope>
    <source>
        <strain evidence="4">CECT 7798</strain>
    </source>
</reference>
<proteinExistence type="predicted"/>
<dbReference type="RefSeq" id="WP_290296442.1">
    <property type="nucleotide sequence ID" value="NZ_JAUFQR010000001.1"/>
</dbReference>
<dbReference type="SUPFAM" id="SSF52058">
    <property type="entry name" value="L domain-like"/>
    <property type="match status" value="1"/>
</dbReference>
<dbReference type="Gene3D" id="3.80.10.10">
    <property type="entry name" value="Ribonuclease Inhibitor"/>
    <property type="match status" value="1"/>
</dbReference>
<name>A0ABV7XTI9_9FLAO</name>
<dbReference type="EMBL" id="JBHRYO010000002">
    <property type="protein sequence ID" value="MFC3756155.1"/>
    <property type="molecule type" value="Genomic_DNA"/>
</dbReference>
<comment type="caution">
    <text evidence="3">The sequence shown here is derived from an EMBL/GenBank/DDBJ whole genome shotgun (WGS) entry which is preliminary data.</text>
</comment>
<keyword evidence="4" id="KW-1185">Reference proteome</keyword>
<accession>A0ABV7XTI9</accession>
<protein>
    <submittedName>
        <fullName evidence="3">Leucine-rich repeat domain-containing protein</fullName>
    </submittedName>
</protein>
<gene>
    <name evidence="3" type="ORF">ACFONJ_09280</name>
</gene>